<comment type="caution">
    <text evidence="2">The sequence shown here is derived from an EMBL/GenBank/DDBJ whole genome shotgun (WGS) entry which is preliminary data.</text>
</comment>
<evidence type="ECO:0000256" key="1">
    <source>
        <dbReference type="SAM" id="Coils"/>
    </source>
</evidence>
<dbReference type="Proteomes" id="UP000031972">
    <property type="component" value="Unassembled WGS sequence"/>
</dbReference>
<dbReference type="EMBL" id="JXRR01000014">
    <property type="protein sequence ID" value="KIL47887.1"/>
    <property type="molecule type" value="Genomic_DNA"/>
</dbReference>
<keyword evidence="3" id="KW-1185">Reference proteome</keyword>
<evidence type="ECO:0000313" key="2">
    <source>
        <dbReference type="EMBL" id="KIL47887.1"/>
    </source>
</evidence>
<name>A0A0C2VG73_9BACL</name>
<proteinExistence type="predicted"/>
<dbReference type="PATRIC" id="fig|220754.4.peg.2075"/>
<feature type="coiled-coil region" evidence="1">
    <location>
        <begin position="211"/>
        <end position="238"/>
    </location>
</feature>
<reference evidence="2 3" key="1">
    <citation type="submission" date="2015-01" db="EMBL/GenBank/DDBJ databases">
        <title>Jeotgalibacillus campisalis genome sequencing.</title>
        <authorList>
            <person name="Goh K.M."/>
            <person name="Chan K.-G."/>
            <person name="Yaakop A.S."/>
            <person name="Ee R."/>
            <person name="Gan H.M."/>
            <person name="Chan C.S."/>
        </authorList>
    </citation>
    <scope>NUCLEOTIDE SEQUENCE [LARGE SCALE GENOMIC DNA]</scope>
    <source>
        <strain evidence="2 3">SF-57</strain>
    </source>
</reference>
<dbReference type="RefSeq" id="WP_041057790.1">
    <property type="nucleotide sequence ID" value="NZ_JXRR01000014.1"/>
</dbReference>
<organism evidence="2 3">
    <name type="scientific">Jeotgalibacillus campisalis</name>
    <dbReference type="NCBI Taxonomy" id="220754"/>
    <lineage>
        <taxon>Bacteria</taxon>
        <taxon>Bacillati</taxon>
        <taxon>Bacillota</taxon>
        <taxon>Bacilli</taxon>
        <taxon>Bacillales</taxon>
        <taxon>Caryophanaceae</taxon>
        <taxon>Jeotgalibacillus</taxon>
    </lineage>
</organism>
<evidence type="ECO:0000313" key="3">
    <source>
        <dbReference type="Proteomes" id="UP000031972"/>
    </source>
</evidence>
<feature type="coiled-coil region" evidence="1">
    <location>
        <begin position="77"/>
        <end position="111"/>
    </location>
</feature>
<feature type="coiled-coil region" evidence="1">
    <location>
        <begin position="12"/>
        <end position="46"/>
    </location>
</feature>
<keyword evidence="1" id="KW-0175">Coiled coil</keyword>
<protein>
    <submittedName>
        <fullName evidence="2">Uncharacterized protein</fullName>
    </submittedName>
</protein>
<accession>A0A0C2VG73</accession>
<dbReference type="OrthoDB" id="3540923at2"/>
<gene>
    <name evidence="2" type="ORF">KR50_20540</name>
</gene>
<dbReference type="AlphaFoldDB" id="A0A0C2VG73"/>
<sequence>MWNQLVEEQLLLQSEIAARNKLIRRKEILEEKLHSQKRKKEHLYQLLTREQQDIHDLDHFSFINLFREVTGKKEEIREKELAQAAEAEIKLNEAEKLFHNFQADYEELMQKLQNPRWIGLDQEWELLMEKKENWLRSYSHIQSQQLDSLQRIQRELDSLLVEINEALEAGKKVNLKLKKAYSHMQSAKDLSTWDTFLGGGLIATAMKHSKLDDSEDAIHTAQLELQRFETELQDINDLAADGLTIERGAFLTFADYFFDDLFSEWTVHSSISKTMDNLQNVIGSVEKTCAELTEQSEKIANQQTKVSGEMDSLIQGMELY</sequence>